<name>X0U592_9ZZZZ</name>
<accession>X0U592</accession>
<feature type="non-terminal residue" evidence="2">
    <location>
        <position position="31"/>
    </location>
</feature>
<sequence length="31" mass="3360">MALSAEKPKEIVTTEGSFPLTENGLPEQKTL</sequence>
<protein>
    <submittedName>
        <fullName evidence="2">Uncharacterized protein</fullName>
    </submittedName>
</protein>
<dbReference type="EMBL" id="BARS01025129">
    <property type="protein sequence ID" value="GAG00934.1"/>
    <property type="molecule type" value="Genomic_DNA"/>
</dbReference>
<evidence type="ECO:0000313" key="2">
    <source>
        <dbReference type="EMBL" id="GAG00934.1"/>
    </source>
</evidence>
<feature type="region of interest" description="Disordered" evidence="1">
    <location>
        <begin position="1"/>
        <end position="31"/>
    </location>
</feature>
<gene>
    <name evidence="2" type="ORF">S01H1_39765</name>
</gene>
<reference evidence="2" key="1">
    <citation type="journal article" date="2014" name="Front. Microbiol.">
        <title>High frequency of phylogenetically diverse reductive dehalogenase-homologous genes in deep subseafloor sedimentary metagenomes.</title>
        <authorList>
            <person name="Kawai M."/>
            <person name="Futagami T."/>
            <person name="Toyoda A."/>
            <person name="Takaki Y."/>
            <person name="Nishi S."/>
            <person name="Hori S."/>
            <person name="Arai W."/>
            <person name="Tsubouchi T."/>
            <person name="Morono Y."/>
            <person name="Uchiyama I."/>
            <person name="Ito T."/>
            <person name="Fujiyama A."/>
            <person name="Inagaki F."/>
            <person name="Takami H."/>
        </authorList>
    </citation>
    <scope>NUCLEOTIDE SEQUENCE</scope>
    <source>
        <strain evidence="2">Expedition CK06-06</strain>
    </source>
</reference>
<evidence type="ECO:0000256" key="1">
    <source>
        <dbReference type="SAM" id="MobiDB-lite"/>
    </source>
</evidence>
<organism evidence="2">
    <name type="scientific">marine sediment metagenome</name>
    <dbReference type="NCBI Taxonomy" id="412755"/>
    <lineage>
        <taxon>unclassified sequences</taxon>
        <taxon>metagenomes</taxon>
        <taxon>ecological metagenomes</taxon>
    </lineage>
</organism>
<dbReference type="AlphaFoldDB" id="X0U592"/>
<feature type="compositionally biased region" description="Basic and acidic residues" evidence="1">
    <location>
        <begin position="1"/>
        <end position="12"/>
    </location>
</feature>
<proteinExistence type="predicted"/>
<comment type="caution">
    <text evidence="2">The sequence shown here is derived from an EMBL/GenBank/DDBJ whole genome shotgun (WGS) entry which is preliminary data.</text>
</comment>